<name>A0A1G2FT67_9BACT</name>
<accession>A0A1G2FT67</accession>
<dbReference type="NCBIfam" id="TIGR00278">
    <property type="entry name" value="membrane protein insertion efficiency factor YidD"/>
    <property type="match status" value="1"/>
</dbReference>
<evidence type="ECO:0000313" key="2">
    <source>
        <dbReference type="EMBL" id="OGZ41276.1"/>
    </source>
</evidence>
<dbReference type="Pfam" id="PF01809">
    <property type="entry name" value="YidD"/>
    <property type="match status" value="1"/>
</dbReference>
<dbReference type="HAMAP" id="MF_00386">
    <property type="entry name" value="UPF0161_YidD"/>
    <property type="match status" value="1"/>
</dbReference>
<sequence length="76" mass="8826">MFKKGAIFIINAYQRFFSPDQGILRRHKPTCRFYPTCSEYTKQAINKYGFLKGSFKGVKRISRCHPFNAGGYDPLL</sequence>
<dbReference type="PANTHER" id="PTHR33383">
    <property type="entry name" value="MEMBRANE PROTEIN INSERTION EFFICIENCY FACTOR-RELATED"/>
    <property type="match status" value="1"/>
</dbReference>
<dbReference type="GO" id="GO:0005886">
    <property type="term" value="C:plasma membrane"/>
    <property type="evidence" value="ECO:0007669"/>
    <property type="project" value="UniProtKB-SubCell"/>
</dbReference>
<dbReference type="EMBL" id="MHNF01000015">
    <property type="protein sequence ID" value="OGZ41276.1"/>
    <property type="molecule type" value="Genomic_DNA"/>
</dbReference>
<keyword evidence="1" id="KW-0472">Membrane</keyword>
<gene>
    <name evidence="2" type="ORF">A3B04_03720</name>
</gene>
<comment type="function">
    <text evidence="1">Could be involved in insertion of integral membrane proteins into the membrane.</text>
</comment>
<dbReference type="Proteomes" id="UP000177126">
    <property type="component" value="Unassembled WGS sequence"/>
</dbReference>
<dbReference type="SMART" id="SM01234">
    <property type="entry name" value="Haemolytic"/>
    <property type="match status" value="1"/>
</dbReference>
<comment type="caution">
    <text evidence="2">The sequence shown here is derived from an EMBL/GenBank/DDBJ whole genome shotgun (WGS) entry which is preliminary data.</text>
</comment>
<proteinExistence type="inferred from homology"/>
<dbReference type="PANTHER" id="PTHR33383:SF1">
    <property type="entry name" value="MEMBRANE PROTEIN INSERTION EFFICIENCY FACTOR-RELATED"/>
    <property type="match status" value="1"/>
</dbReference>
<evidence type="ECO:0000313" key="3">
    <source>
        <dbReference type="Proteomes" id="UP000177126"/>
    </source>
</evidence>
<keyword evidence="1" id="KW-1003">Cell membrane</keyword>
<evidence type="ECO:0000256" key="1">
    <source>
        <dbReference type="HAMAP-Rule" id="MF_00386"/>
    </source>
</evidence>
<dbReference type="AlphaFoldDB" id="A0A1G2FT67"/>
<dbReference type="InterPro" id="IPR002696">
    <property type="entry name" value="Membr_insert_effic_factor_YidD"/>
</dbReference>
<reference evidence="2 3" key="1">
    <citation type="journal article" date="2016" name="Nat. Commun.">
        <title>Thousands of microbial genomes shed light on interconnected biogeochemical processes in an aquifer system.</title>
        <authorList>
            <person name="Anantharaman K."/>
            <person name="Brown C.T."/>
            <person name="Hug L.A."/>
            <person name="Sharon I."/>
            <person name="Castelle C.J."/>
            <person name="Probst A.J."/>
            <person name="Thomas B.C."/>
            <person name="Singh A."/>
            <person name="Wilkins M.J."/>
            <person name="Karaoz U."/>
            <person name="Brodie E.L."/>
            <person name="Williams K.H."/>
            <person name="Hubbard S.S."/>
            <person name="Banfield J.F."/>
        </authorList>
    </citation>
    <scope>NUCLEOTIDE SEQUENCE [LARGE SCALE GENOMIC DNA]</scope>
</reference>
<comment type="subcellular location">
    <subcellularLocation>
        <location evidence="1">Cell membrane</location>
        <topology evidence="1">Peripheral membrane protein</topology>
        <orientation evidence="1">Cytoplasmic side</orientation>
    </subcellularLocation>
</comment>
<organism evidence="2 3">
    <name type="scientific">Candidatus Portnoybacteria bacterium RIFCSPLOWO2_02_FULL_39_11</name>
    <dbReference type="NCBI Taxonomy" id="1802001"/>
    <lineage>
        <taxon>Bacteria</taxon>
        <taxon>Candidatus Portnoyibacteriota</taxon>
    </lineage>
</organism>
<comment type="similarity">
    <text evidence="1">Belongs to the UPF0161 family.</text>
</comment>
<protein>
    <recommendedName>
        <fullName evidence="1">Putative membrane protein insertion efficiency factor</fullName>
    </recommendedName>
</protein>